<evidence type="ECO:0000259" key="6">
    <source>
        <dbReference type="PROSITE" id="PS50937"/>
    </source>
</evidence>
<proteinExistence type="predicted"/>
<dbReference type="RefSeq" id="WP_408623483.1">
    <property type="nucleotide sequence ID" value="NZ_JBEQCT010000003.1"/>
</dbReference>
<dbReference type="InterPro" id="IPR047057">
    <property type="entry name" value="MerR_fam"/>
</dbReference>
<evidence type="ECO:0000313" key="7">
    <source>
        <dbReference type="EMBL" id="MFM2485272.1"/>
    </source>
</evidence>
<dbReference type="Pfam" id="PF13411">
    <property type="entry name" value="MerR_1"/>
    <property type="match status" value="1"/>
</dbReference>
<protein>
    <recommendedName>
        <fullName evidence="1">Redox-sensitive transcriptional activator SoxR</fullName>
    </recommendedName>
</protein>
<gene>
    <name evidence="7" type="primary">soxR</name>
    <name evidence="7" type="ORF">ABUE30_09390</name>
</gene>
<name>A0ABW9G708_9GAMM</name>
<dbReference type="PANTHER" id="PTHR30204:SF0">
    <property type="entry name" value="REDOX-SENSITIVE TRANSCRIPTIONAL ACTIVATOR SOXR"/>
    <property type="match status" value="1"/>
</dbReference>
<dbReference type="NCBIfam" id="TIGR01950">
    <property type="entry name" value="SoxR"/>
    <property type="match status" value="1"/>
</dbReference>
<evidence type="ECO:0000313" key="8">
    <source>
        <dbReference type="Proteomes" id="UP001629953"/>
    </source>
</evidence>
<evidence type="ECO:0000256" key="3">
    <source>
        <dbReference type="ARBA" id="ARBA00023004"/>
    </source>
</evidence>
<dbReference type="Proteomes" id="UP001629953">
    <property type="component" value="Unassembled WGS sequence"/>
</dbReference>
<dbReference type="SMART" id="SM00422">
    <property type="entry name" value="HTH_MERR"/>
    <property type="match status" value="1"/>
</dbReference>
<dbReference type="InterPro" id="IPR000551">
    <property type="entry name" value="MerR-type_HTH_dom"/>
</dbReference>
<evidence type="ECO:0000256" key="4">
    <source>
        <dbReference type="ARBA" id="ARBA00023014"/>
    </source>
</evidence>
<dbReference type="InterPro" id="IPR009061">
    <property type="entry name" value="DNA-bd_dom_put_sf"/>
</dbReference>
<keyword evidence="3" id="KW-0408">Iron</keyword>
<dbReference type="EMBL" id="JBEQCT010000003">
    <property type="protein sequence ID" value="MFM2485272.1"/>
    <property type="molecule type" value="Genomic_DNA"/>
</dbReference>
<dbReference type="PANTHER" id="PTHR30204">
    <property type="entry name" value="REDOX-CYCLING DRUG-SENSING TRANSCRIPTIONAL ACTIVATOR SOXR"/>
    <property type="match status" value="1"/>
</dbReference>
<keyword evidence="8" id="KW-1185">Reference proteome</keyword>
<feature type="domain" description="HTH merR-type" evidence="6">
    <location>
        <begin position="4"/>
        <end position="72"/>
    </location>
</feature>
<keyword evidence="4" id="KW-0411">Iron-sulfur</keyword>
<sequence>MEQLLNIGKVVKRSGVAASTLHYYETRGLIQSVRSPGNQRRYHRDVLRRVALIKVAQNLGVSLSEIEQAFKQLPEGRIAKQRDWQNLAKVWQLQLDQRISQLTQLRGQLSHCIGCGCLSVEDCPLRNPADQLATKGSGAQLLDGGMSVTS</sequence>
<comment type="caution">
    <text evidence="7">The sequence shown here is derived from an EMBL/GenBank/DDBJ whole genome shotgun (WGS) entry which is preliminary data.</text>
</comment>
<keyword evidence="2" id="KW-0479">Metal-binding</keyword>
<evidence type="ECO:0000256" key="5">
    <source>
        <dbReference type="ARBA" id="ARBA00023125"/>
    </source>
</evidence>
<dbReference type="CDD" id="cd01110">
    <property type="entry name" value="HTH_SoxR"/>
    <property type="match status" value="1"/>
</dbReference>
<dbReference type="SUPFAM" id="SSF46955">
    <property type="entry name" value="Putative DNA-binding domain"/>
    <property type="match status" value="1"/>
</dbReference>
<reference evidence="7 8" key="1">
    <citation type="journal article" date="2013" name="Int. J. Syst. Evol. Microbiol.">
        <title>Celerinatantimonas yamalensis sp. nov., a cold-adapted diazotrophic bacterium from a cold permafrost brine.</title>
        <authorList>
            <person name="Shcherbakova V."/>
            <person name="Chuvilskaya N."/>
            <person name="Rivkina E."/>
            <person name="Demidov N."/>
            <person name="Uchaeva V."/>
            <person name="Suetin S."/>
            <person name="Suzina N."/>
            <person name="Gilichinsky D."/>
        </authorList>
    </citation>
    <scope>NUCLEOTIDE SEQUENCE [LARGE SCALE GENOMIC DNA]</scope>
    <source>
        <strain evidence="7 8">C7</strain>
    </source>
</reference>
<keyword evidence="5" id="KW-0238">DNA-binding</keyword>
<dbReference type="InterPro" id="IPR010211">
    <property type="entry name" value="Redox-sen_tscrpt-act_SoxR"/>
</dbReference>
<dbReference type="PROSITE" id="PS50937">
    <property type="entry name" value="HTH_MERR_2"/>
    <property type="match status" value="1"/>
</dbReference>
<keyword evidence="2" id="KW-0001">2Fe-2S</keyword>
<evidence type="ECO:0000256" key="2">
    <source>
        <dbReference type="ARBA" id="ARBA00022714"/>
    </source>
</evidence>
<dbReference type="PRINTS" id="PR00040">
    <property type="entry name" value="HTHMERR"/>
</dbReference>
<evidence type="ECO:0000256" key="1">
    <source>
        <dbReference type="ARBA" id="ARBA00014474"/>
    </source>
</evidence>
<dbReference type="Gene3D" id="1.10.1660.10">
    <property type="match status" value="1"/>
</dbReference>
<accession>A0ABW9G708</accession>
<organism evidence="7 8">
    <name type="scientific">Celerinatantimonas yamalensis</name>
    <dbReference type="NCBI Taxonomy" id="559956"/>
    <lineage>
        <taxon>Bacteria</taxon>
        <taxon>Pseudomonadati</taxon>
        <taxon>Pseudomonadota</taxon>
        <taxon>Gammaproteobacteria</taxon>
        <taxon>Celerinatantimonadaceae</taxon>
        <taxon>Celerinatantimonas</taxon>
    </lineage>
</organism>